<dbReference type="STRING" id="871741.SAMN05192570_1925"/>
<gene>
    <name evidence="1" type="ORF">SAMN05192570_1925</name>
</gene>
<dbReference type="EMBL" id="FOZV01000003">
    <property type="protein sequence ID" value="SFS53079.1"/>
    <property type="molecule type" value="Genomic_DNA"/>
</dbReference>
<dbReference type="AlphaFoldDB" id="A0A1I6QKU7"/>
<dbReference type="RefSeq" id="WP_092309507.1">
    <property type="nucleotide sequence ID" value="NZ_FOZV01000003.1"/>
</dbReference>
<keyword evidence="2" id="KW-1185">Reference proteome</keyword>
<accession>A0A1I6QKU7</accession>
<reference evidence="2" key="1">
    <citation type="submission" date="2016-10" db="EMBL/GenBank/DDBJ databases">
        <authorList>
            <person name="Varghese N."/>
            <person name="Submissions S."/>
        </authorList>
    </citation>
    <scope>NUCLEOTIDE SEQUENCE [LARGE SCALE GENOMIC DNA]</scope>
    <source>
        <strain evidence="2">CGMCC 1.10683</strain>
    </source>
</reference>
<dbReference type="Proteomes" id="UP000198788">
    <property type="component" value="Unassembled WGS sequence"/>
</dbReference>
<sequence length="110" mass="12180">MSLWVALALLSLAFDDSQERSRAPDPAGQTLRVVAANRAESRLRFERDGRVIATFGQSRMSGRWTNGADGLCPRWGEAPIECWPYERPFVAGQTVTVTSSRGNVVQVTRL</sequence>
<evidence type="ECO:0000313" key="1">
    <source>
        <dbReference type="EMBL" id="SFS53079.1"/>
    </source>
</evidence>
<evidence type="ECO:0000313" key="2">
    <source>
        <dbReference type="Proteomes" id="UP000198788"/>
    </source>
</evidence>
<dbReference type="OrthoDB" id="7573985at2"/>
<name>A0A1I6QKU7_9CAUL</name>
<protein>
    <submittedName>
        <fullName evidence="1">Uncharacterized protein</fullName>
    </submittedName>
</protein>
<proteinExistence type="predicted"/>
<organism evidence="1 2">
    <name type="scientific">Brevundimonas viscosa</name>
    <dbReference type="NCBI Taxonomy" id="871741"/>
    <lineage>
        <taxon>Bacteria</taxon>
        <taxon>Pseudomonadati</taxon>
        <taxon>Pseudomonadota</taxon>
        <taxon>Alphaproteobacteria</taxon>
        <taxon>Caulobacterales</taxon>
        <taxon>Caulobacteraceae</taxon>
        <taxon>Brevundimonas</taxon>
    </lineage>
</organism>